<evidence type="ECO:0000256" key="3">
    <source>
        <dbReference type="ARBA" id="ARBA00022516"/>
    </source>
</evidence>
<dbReference type="Gene3D" id="3.10.120.10">
    <property type="entry name" value="Cytochrome b5-like heme/steroid binding domain"/>
    <property type="match status" value="1"/>
</dbReference>
<dbReference type="SUPFAM" id="SSF55856">
    <property type="entry name" value="Cytochrome b5-like heme/steroid binding domain"/>
    <property type="match status" value="1"/>
</dbReference>
<dbReference type="InterPro" id="IPR018506">
    <property type="entry name" value="Cyt_B5_heme-BS"/>
</dbReference>
<dbReference type="GO" id="GO:0006636">
    <property type="term" value="P:unsaturated fatty acid biosynthetic process"/>
    <property type="evidence" value="ECO:0007669"/>
    <property type="project" value="TreeGrafter"/>
</dbReference>
<evidence type="ECO:0000313" key="15">
    <source>
        <dbReference type="EMBL" id="GJJ12662.1"/>
    </source>
</evidence>
<dbReference type="Proteomes" id="UP001050691">
    <property type="component" value="Unassembled WGS sequence"/>
</dbReference>
<accession>A0AAV5ADE6</accession>
<keyword evidence="7" id="KW-0276">Fatty acid metabolism</keyword>
<evidence type="ECO:0000256" key="2">
    <source>
        <dbReference type="ARBA" id="ARBA00009295"/>
    </source>
</evidence>
<evidence type="ECO:0000256" key="11">
    <source>
        <dbReference type="ARBA" id="ARBA00023098"/>
    </source>
</evidence>
<comment type="subcellular location">
    <subcellularLocation>
        <location evidence="1">Membrane</location>
        <topology evidence="1">Multi-pass membrane protein</topology>
    </subcellularLocation>
</comment>
<dbReference type="GO" id="GO:0005506">
    <property type="term" value="F:iron ion binding"/>
    <property type="evidence" value="ECO:0007669"/>
    <property type="project" value="TreeGrafter"/>
</dbReference>
<evidence type="ECO:0000256" key="5">
    <source>
        <dbReference type="ARBA" id="ARBA00022692"/>
    </source>
</evidence>
<reference evidence="15" key="1">
    <citation type="submission" date="2021-10" db="EMBL/GenBank/DDBJ databases">
        <title>De novo Genome Assembly of Clathrus columnatus (Basidiomycota, Fungi) Using Illumina and Nanopore Sequence Data.</title>
        <authorList>
            <person name="Ogiso-Tanaka E."/>
            <person name="Itagaki H."/>
            <person name="Hosoya T."/>
            <person name="Hosaka K."/>
        </authorList>
    </citation>
    <scope>NUCLEOTIDE SEQUENCE</scope>
    <source>
        <strain evidence="15">MO-923</strain>
    </source>
</reference>
<keyword evidence="6" id="KW-0479">Metal-binding</keyword>
<keyword evidence="5" id="KW-0812">Transmembrane</keyword>
<evidence type="ECO:0000256" key="7">
    <source>
        <dbReference type="ARBA" id="ARBA00022832"/>
    </source>
</evidence>
<dbReference type="PANTHER" id="PTHR11351">
    <property type="entry name" value="ACYL-COA DESATURASE"/>
    <property type="match status" value="1"/>
</dbReference>
<sequence length="253" mass="29131">MAFQGSIKTAPHDAIHDPYSATKGLLFSHMGWIFFKPTYPRLESIERKDLDDDPVESAVLFGLVLPTALGWLWGDARGSFIWAGLIARILSPALTDWDPSKWIINLLSHFGLVYQVRRARTEDVDYAMEYIKRKQKPQGNENVQPEAHEGQLETWDGPVWSRDEAQLHVKGSPRECCFLTIEDYFVDATKYMKEHPGGAKIFRPYSIRVQNGDFVWQDATWAFKNYNYHSLMAKRQLRQLAIAKILEKEDVLG</sequence>
<dbReference type="PANTHER" id="PTHR11351:SF31">
    <property type="entry name" value="DESATURASE 1, ISOFORM A-RELATED"/>
    <property type="match status" value="1"/>
</dbReference>
<keyword evidence="13" id="KW-0275">Fatty acid biosynthesis</keyword>
<dbReference type="AlphaFoldDB" id="A0AAV5ADE6"/>
<protein>
    <recommendedName>
        <fullName evidence="14">Cytochrome b5 heme-binding domain-containing protein</fullName>
    </recommendedName>
</protein>
<feature type="domain" description="Cytochrome b5 heme-binding" evidence="14">
    <location>
        <begin position="157"/>
        <end position="246"/>
    </location>
</feature>
<keyword evidence="8" id="KW-1133">Transmembrane helix</keyword>
<comment type="similarity">
    <text evidence="2">Belongs to the fatty acid desaturase type 1 family.</text>
</comment>
<keyword evidence="11" id="KW-0443">Lipid metabolism</keyword>
<name>A0AAV5ADE6_9AGAM</name>
<evidence type="ECO:0000256" key="8">
    <source>
        <dbReference type="ARBA" id="ARBA00022989"/>
    </source>
</evidence>
<keyword evidence="10" id="KW-0408">Iron</keyword>
<proteinExistence type="inferred from homology"/>
<comment type="caution">
    <text evidence="15">The sequence shown here is derived from an EMBL/GenBank/DDBJ whole genome shotgun (WGS) entry which is preliminary data.</text>
</comment>
<evidence type="ECO:0000256" key="6">
    <source>
        <dbReference type="ARBA" id="ARBA00022723"/>
    </source>
</evidence>
<dbReference type="GO" id="GO:0020037">
    <property type="term" value="F:heme binding"/>
    <property type="evidence" value="ECO:0007669"/>
    <property type="project" value="InterPro"/>
</dbReference>
<keyword evidence="9" id="KW-0560">Oxidoreductase</keyword>
<evidence type="ECO:0000256" key="9">
    <source>
        <dbReference type="ARBA" id="ARBA00023002"/>
    </source>
</evidence>
<evidence type="ECO:0000256" key="13">
    <source>
        <dbReference type="ARBA" id="ARBA00023160"/>
    </source>
</evidence>
<dbReference type="PROSITE" id="PS50255">
    <property type="entry name" value="CYTOCHROME_B5_2"/>
    <property type="match status" value="1"/>
</dbReference>
<keyword evidence="16" id="KW-1185">Reference proteome</keyword>
<dbReference type="InterPro" id="IPR015876">
    <property type="entry name" value="Acyl-CoA_DS"/>
</dbReference>
<organism evidence="15 16">
    <name type="scientific">Clathrus columnatus</name>
    <dbReference type="NCBI Taxonomy" id="1419009"/>
    <lineage>
        <taxon>Eukaryota</taxon>
        <taxon>Fungi</taxon>
        <taxon>Dikarya</taxon>
        <taxon>Basidiomycota</taxon>
        <taxon>Agaricomycotina</taxon>
        <taxon>Agaricomycetes</taxon>
        <taxon>Phallomycetidae</taxon>
        <taxon>Phallales</taxon>
        <taxon>Clathraceae</taxon>
        <taxon>Clathrus</taxon>
    </lineage>
</organism>
<gene>
    <name evidence="15" type="ORF">Clacol_006906</name>
</gene>
<keyword evidence="3" id="KW-0444">Lipid biosynthesis</keyword>
<evidence type="ECO:0000256" key="10">
    <source>
        <dbReference type="ARBA" id="ARBA00023004"/>
    </source>
</evidence>
<evidence type="ECO:0000259" key="14">
    <source>
        <dbReference type="PROSITE" id="PS50255"/>
    </source>
</evidence>
<keyword evidence="12" id="KW-0472">Membrane</keyword>
<dbReference type="GO" id="GO:0004768">
    <property type="term" value="F:stearoyl-CoA 9-desaturase activity"/>
    <property type="evidence" value="ECO:0007669"/>
    <property type="project" value="TreeGrafter"/>
</dbReference>
<keyword evidence="4" id="KW-0349">Heme</keyword>
<evidence type="ECO:0000313" key="16">
    <source>
        <dbReference type="Proteomes" id="UP001050691"/>
    </source>
</evidence>
<dbReference type="InterPro" id="IPR001199">
    <property type="entry name" value="Cyt_B5-like_heme/steroid-bd"/>
</dbReference>
<dbReference type="PROSITE" id="PS00191">
    <property type="entry name" value="CYTOCHROME_B5_1"/>
    <property type="match status" value="1"/>
</dbReference>
<dbReference type="EMBL" id="BPWL01000007">
    <property type="protein sequence ID" value="GJJ12662.1"/>
    <property type="molecule type" value="Genomic_DNA"/>
</dbReference>
<evidence type="ECO:0000256" key="1">
    <source>
        <dbReference type="ARBA" id="ARBA00004141"/>
    </source>
</evidence>
<dbReference type="GO" id="GO:0005789">
    <property type="term" value="C:endoplasmic reticulum membrane"/>
    <property type="evidence" value="ECO:0007669"/>
    <property type="project" value="TreeGrafter"/>
</dbReference>
<evidence type="ECO:0000256" key="4">
    <source>
        <dbReference type="ARBA" id="ARBA00022617"/>
    </source>
</evidence>
<evidence type="ECO:0000256" key="12">
    <source>
        <dbReference type="ARBA" id="ARBA00023136"/>
    </source>
</evidence>
<dbReference type="InterPro" id="IPR036400">
    <property type="entry name" value="Cyt_B5-like_heme/steroid_sf"/>
</dbReference>